<dbReference type="OrthoDB" id="340681at2759"/>
<dbReference type="AlphaFoldDB" id="A0A0C3MBR8"/>
<gene>
    <name evidence="3" type="ORF">M407DRAFT_68288</name>
</gene>
<dbReference type="STRING" id="1051891.A0A0C3MBR8"/>
<keyword evidence="2" id="KW-1133">Transmembrane helix</keyword>
<protein>
    <submittedName>
        <fullName evidence="3">Uncharacterized protein</fullName>
    </submittedName>
</protein>
<feature type="region of interest" description="Disordered" evidence="1">
    <location>
        <begin position="95"/>
        <end position="130"/>
    </location>
</feature>
<accession>A0A0C3MBR8</accession>
<sequence length="324" mass="36417">MEPTAGPETQEGVYGHPDNDEIVSSIPIHISRSLAPHIHLHQFPLLTRPLEVPESARVTGKRMKARAKPEAGRYEIHAPVDTRSAMWNAEQAKEYGAARVEEDAEERRLEGRRKYESDEDEEEEKKKNAKTLKETRLRSERVKAKGDYFVGVLRDGQLYLHPISQVHQFRPTLTYMDVLSRKNRPKTDDDDDVEEESAPPAAAATVAKAAREVVVAARGTPGEAAGNVGGLSALRRDMISTMRKEQEERWVDMQWDDEKAPQTSEIFESLFSATSNDALRCTSKLSDVLTGIKGLTKVGVFILLSKSFLCSYLVLLYFSIVRYS</sequence>
<dbReference type="GO" id="GO:0042797">
    <property type="term" value="P:tRNA transcription by RNA polymerase III"/>
    <property type="evidence" value="ECO:0007669"/>
    <property type="project" value="TreeGrafter"/>
</dbReference>
<dbReference type="Pfam" id="PF04801">
    <property type="entry name" value="RPC5"/>
    <property type="match status" value="1"/>
</dbReference>
<evidence type="ECO:0000313" key="3">
    <source>
        <dbReference type="EMBL" id="KIO31197.1"/>
    </source>
</evidence>
<reference evidence="4" key="2">
    <citation type="submission" date="2015-01" db="EMBL/GenBank/DDBJ databases">
        <title>Evolutionary Origins and Diversification of the Mycorrhizal Mutualists.</title>
        <authorList>
            <consortium name="DOE Joint Genome Institute"/>
            <consortium name="Mycorrhizal Genomics Consortium"/>
            <person name="Kohler A."/>
            <person name="Kuo A."/>
            <person name="Nagy L.G."/>
            <person name="Floudas D."/>
            <person name="Copeland A."/>
            <person name="Barry K.W."/>
            <person name="Cichocki N."/>
            <person name="Veneault-Fourrey C."/>
            <person name="LaButti K."/>
            <person name="Lindquist E.A."/>
            <person name="Lipzen A."/>
            <person name="Lundell T."/>
            <person name="Morin E."/>
            <person name="Murat C."/>
            <person name="Riley R."/>
            <person name="Ohm R."/>
            <person name="Sun H."/>
            <person name="Tunlid A."/>
            <person name="Henrissat B."/>
            <person name="Grigoriev I.V."/>
            <person name="Hibbett D.S."/>
            <person name="Martin F."/>
        </authorList>
    </citation>
    <scope>NUCLEOTIDE SEQUENCE [LARGE SCALE GENOMIC DNA]</scope>
    <source>
        <strain evidence="4">MUT 4182</strain>
    </source>
</reference>
<reference evidence="3 4" key="1">
    <citation type="submission" date="2014-04" db="EMBL/GenBank/DDBJ databases">
        <authorList>
            <consortium name="DOE Joint Genome Institute"/>
            <person name="Kuo A."/>
            <person name="Girlanda M."/>
            <person name="Perotto S."/>
            <person name="Kohler A."/>
            <person name="Nagy L.G."/>
            <person name="Floudas D."/>
            <person name="Copeland A."/>
            <person name="Barry K.W."/>
            <person name="Cichocki N."/>
            <person name="Veneault-Fourrey C."/>
            <person name="LaButti K."/>
            <person name="Lindquist E.A."/>
            <person name="Lipzen A."/>
            <person name="Lundell T."/>
            <person name="Morin E."/>
            <person name="Murat C."/>
            <person name="Sun H."/>
            <person name="Tunlid A."/>
            <person name="Henrissat B."/>
            <person name="Grigoriev I.V."/>
            <person name="Hibbett D.S."/>
            <person name="Martin F."/>
            <person name="Nordberg H.P."/>
            <person name="Cantor M.N."/>
            <person name="Hua S.X."/>
        </authorList>
    </citation>
    <scope>NUCLEOTIDE SEQUENCE [LARGE SCALE GENOMIC DNA]</scope>
    <source>
        <strain evidence="3 4">MUT 4182</strain>
    </source>
</reference>
<evidence type="ECO:0000256" key="1">
    <source>
        <dbReference type="SAM" id="MobiDB-lite"/>
    </source>
</evidence>
<dbReference type="GO" id="GO:0005666">
    <property type="term" value="C:RNA polymerase III complex"/>
    <property type="evidence" value="ECO:0007669"/>
    <property type="project" value="TreeGrafter"/>
</dbReference>
<feature type="compositionally biased region" description="Basic and acidic residues" evidence="1">
    <location>
        <begin position="99"/>
        <end position="116"/>
    </location>
</feature>
<dbReference type="PANTHER" id="PTHR12069:SF0">
    <property type="entry name" value="DNA-DIRECTED RNA POLYMERASE III SUBUNIT RPC5"/>
    <property type="match status" value="1"/>
</dbReference>
<feature type="compositionally biased region" description="Acidic residues" evidence="1">
    <location>
        <begin position="188"/>
        <end position="197"/>
    </location>
</feature>
<name>A0A0C3MBR8_9AGAM</name>
<keyword evidence="4" id="KW-1185">Reference proteome</keyword>
<dbReference type="Proteomes" id="UP000054248">
    <property type="component" value="Unassembled WGS sequence"/>
</dbReference>
<dbReference type="EMBL" id="KN822965">
    <property type="protein sequence ID" value="KIO31197.1"/>
    <property type="molecule type" value="Genomic_DNA"/>
</dbReference>
<evidence type="ECO:0000256" key="2">
    <source>
        <dbReference type="SAM" id="Phobius"/>
    </source>
</evidence>
<proteinExistence type="predicted"/>
<dbReference type="HOGENOM" id="CLU_055683_1_0_1"/>
<feature type="region of interest" description="Disordered" evidence="1">
    <location>
        <begin position="181"/>
        <end position="203"/>
    </location>
</feature>
<dbReference type="PANTHER" id="PTHR12069">
    <property type="entry name" value="DNA-DIRECTED RNA POLYMERASES III 80 KDA POLYPEPTIDE RNA POLYMERASE III SUBUNIT 5"/>
    <property type="match status" value="1"/>
</dbReference>
<keyword evidence="2" id="KW-0812">Transmembrane</keyword>
<feature type="transmembrane region" description="Helical" evidence="2">
    <location>
        <begin position="298"/>
        <end position="318"/>
    </location>
</feature>
<dbReference type="InterPro" id="IPR006886">
    <property type="entry name" value="RNA_pol_III_Rpc5"/>
</dbReference>
<evidence type="ECO:0000313" key="4">
    <source>
        <dbReference type="Proteomes" id="UP000054248"/>
    </source>
</evidence>
<keyword evidence="2" id="KW-0472">Membrane</keyword>
<organism evidence="3 4">
    <name type="scientific">Tulasnella calospora MUT 4182</name>
    <dbReference type="NCBI Taxonomy" id="1051891"/>
    <lineage>
        <taxon>Eukaryota</taxon>
        <taxon>Fungi</taxon>
        <taxon>Dikarya</taxon>
        <taxon>Basidiomycota</taxon>
        <taxon>Agaricomycotina</taxon>
        <taxon>Agaricomycetes</taxon>
        <taxon>Cantharellales</taxon>
        <taxon>Tulasnellaceae</taxon>
        <taxon>Tulasnella</taxon>
    </lineage>
</organism>